<accession>A0A7S2PLK6</accession>
<dbReference type="InterPro" id="IPR002885">
    <property type="entry name" value="PPR_rpt"/>
</dbReference>
<proteinExistence type="predicted"/>
<evidence type="ECO:0000313" key="3">
    <source>
        <dbReference type="EMBL" id="CAD9606726.1"/>
    </source>
</evidence>
<evidence type="ECO:0000256" key="2">
    <source>
        <dbReference type="SAM" id="MobiDB-lite"/>
    </source>
</evidence>
<reference evidence="3" key="1">
    <citation type="submission" date="2021-01" db="EMBL/GenBank/DDBJ databases">
        <authorList>
            <person name="Corre E."/>
            <person name="Pelletier E."/>
            <person name="Niang G."/>
            <person name="Scheremetjew M."/>
            <person name="Finn R."/>
            <person name="Kale V."/>
            <person name="Holt S."/>
            <person name="Cochrane G."/>
            <person name="Meng A."/>
            <person name="Brown T."/>
            <person name="Cohen L."/>
        </authorList>
    </citation>
    <scope>NUCLEOTIDE SEQUENCE</scope>
    <source>
        <strain evidence="3">B650</strain>
    </source>
</reference>
<protein>
    <recommendedName>
        <fullName evidence="4">Pentacotripeptide-repeat region of PRORP domain-containing protein</fullName>
    </recommendedName>
</protein>
<sequence>MDSNSRSDSLITSIPNGKVRNQARHYLEQATENLLNKETLSAANLSEMNHVLNAWARQKNGAAYAEQLIKKVIDQRMAGNENAIATTDMYNALISSWVPSWGDGKMTTETALACAERAEAILRYMQSEYESGGEIRPNIKSFNTVVKAWYNSASPIAPTRAGRILKWVYEIHTKGTNGPDFRPSFYSFSRVIELYSFRNCATDADSTLLCAERAEEILEFMEELAYTGNDVNPTYRYLRPSVSLYNAVIAAYAKCNSMSSSSVNVAKKAERLLHRMIYLRKHFHQTDLHPTVLSYNSVINAWSKSGCKTSAAKRVETILNYLEDSCNLVNPDKYSYTTTIDAWAKSGDPLAAQKAQNILMRMENNIDVTPNTISYNAVLNSWSKSPLRDAPRKAEDLLRKMQYFYNTGINSEAEPDMISYNTAIMAWAKYRQEDAATCGQSAEYLLNECEQLHKMGHAKYAPTVFTYNTVVEAWTKSYHPNAKRGEMILERMLQASSDRDDLIPDAYGFNSVIQAYSKLGTPASAAKAEELLVRMTELYEEGNEKIRPQLYTYTTVMDAVGKCGTLNAAKKVEEYFRAVVRRYEAGQLDLKPDTVCFNSLLAAYRSAGGKEGAEAAEVWLERMEEEYSIVEPNVYSYNHVLVAWANSGAENVAARRAEAVLKRMTAKGVKIDAFSYNSVINAWSKSSRPKKAQKALSIVRGMDALYRRGNKDIRPNAYSYTTVINACAFSNAETATMRSRLLGIAVAALQELQSSPRYGPANHITYGTFLKACAKLIDEDDEMLRKVMIEPVFTKCCQDGQVGEFVLRQLRVAAPDDLYEKLLGEYAATSNLSSSVKCAVNIEDVPKEWRRNVKEKTRNKKWKNRGVAPRNPLPKRSRS</sequence>
<name>A0A7S2PLK6_9STRA</name>
<evidence type="ECO:0008006" key="4">
    <source>
        <dbReference type="Google" id="ProtNLM"/>
    </source>
</evidence>
<dbReference type="InterPro" id="IPR051222">
    <property type="entry name" value="PPR/CCM1_RNA-binding"/>
</dbReference>
<dbReference type="Gene3D" id="1.25.40.10">
    <property type="entry name" value="Tetratricopeptide repeat domain"/>
    <property type="match status" value="4"/>
</dbReference>
<dbReference type="PANTHER" id="PTHR47942">
    <property type="entry name" value="TETRATRICOPEPTIDE REPEAT (TPR)-LIKE SUPERFAMILY PROTEIN-RELATED"/>
    <property type="match status" value="1"/>
</dbReference>
<feature type="region of interest" description="Disordered" evidence="2">
    <location>
        <begin position="853"/>
        <end position="879"/>
    </location>
</feature>
<evidence type="ECO:0000256" key="1">
    <source>
        <dbReference type="ARBA" id="ARBA00022737"/>
    </source>
</evidence>
<dbReference type="EMBL" id="HBGY01029856">
    <property type="protein sequence ID" value="CAD9606726.1"/>
    <property type="molecule type" value="Transcribed_RNA"/>
</dbReference>
<dbReference type="InterPro" id="IPR011990">
    <property type="entry name" value="TPR-like_helical_dom_sf"/>
</dbReference>
<gene>
    <name evidence="3" type="ORF">LDAN0321_LOCUS18552</name>
</gene>
<dbReference type="PANTHER" id="PTHR47942:SF63">
    <property type="entry name" value="PENTATRICOPEPTIDE REPEAT-CONTAINING PROTEIN"/>
    <property type="match status" value="1"/>
</dbReference>
<dbReference type="AlphaFoldDB" id="A0A7S2PLK6"/>
<dbReference type="Pfam" id="PF13812">
    <property type="entry name" value="PPR_3"/>
    <property type="match status" value="2"/>
</dbReference>
<organism evidence="3">
    <name type="scientific">Leptocylindrus danicus</name>
    <dbReference type="NCBI Taxonomy" id="163516"/>
    <lineage>
        <taxon>Eukaryota</taxon>
        <taxon>Sar</taxon>
        <taxon>Stramenopiles</taxon>
        <taxon>Ochrophyta</taxon>
        <taxon>Bacillariophyta</taxon>
        <taxon>Coscinodiscophyceae</taxon>
        <taxon>Chaetocerotophycidae</taxon>
        <taxon>Leptocylindrales</taxon>
        <taxon>Leptocylindraceae</taxon>
        <taxon>Leptocylindrus</taxon>
    </lineage>
</organism>
<keyword evidence="1" id="KW-0677">Repeat</keyword>